<evidence type="ECO:0000313" key="2">
    <source>
        <dbReference type="EMBL" id="KKQ34883.1"/>
    </source>
</evidence>
<accession>A0A0G0GV27</accession>
<dbReference type="EMBL" id="LBTF01000033">
    <property type="protein sequence ID" value="KKQ34883.1"/>
    <property type="molecule type" value="Genomic_DNA"/>
</dbReference>
<evidence type="ECO:0000313" key="3">
    <source>
        <dbReference type="Proteomes" id="UP000033876"/>
    </source>
</evidence>
<protein>
    <submittedName>
        <fullName evidence="2">Uncharacterized protein</fullName>
    </submittedName>
</protein>
<reference evidence="2 3" key="1">
    <citation type="journal article" date="2015" name="Nature">
        <title>rRNA introns, odd ribosomes, and small enigmatic genomes across a large radiation of phyla.</title>
        <authorList>
            <person name="Brown C.T."/>
            <person name="Hug L.A."/>
            <person name="Thomas B.C."/>
            <person name="Sharon I."/>
            <person name="Castelle C.J."/>
            <person name="Singh A."/>
            <person name="Wilkins M.J."/>
            <person name="Williams K.H."/>
            <person name="Banfield J.F."/>
        </authorList>
    </citation>
    <scope>NUCLEOTIDE SEQUENCE [LARGE SCALE GENOMIC DNA]</scope>
</reference>
<comment type="caution">
    <text evidence="2">The sequence shown here is derived from an EMBL/GenBank/DDBJ whole genome shotgun (WGS) entry which is preliminary data.</text>
</comment>
<dbReference type="PATRIC" id="fig|1618742.3.peg.561"/>
<keyword evidence="1" id="KW-0472">Membrane</keyword>
<gene>
    <name evidence="2" type="ORF">US50_C0033G0003</name>
</gene>
<dbReference type="Proteomes" id="UP000033876">
    <property type="component" value="Unassembled WGS sequence"/>
</dbReference>
<sequence length="801" mass="81069">NFLDLNSSNNTNREEIITPERPILIKKKKSYRNIFLSIVLLVGITFSVGKISGAAGAPDPGHIWNEIGDVLVGISQGGTGLDDLGSADQVLGVNADEDSLEYKTIDKAFVGLGNVEDIALSTWAGTDQVTTLGTITTGEWNGNVIDTTYGGTGLSAIGAALQVLRSNAAGNAIEYATLDTSIVPENGANIYFTDARSRLSISATAPILYNNGTGVISLDTVGIANGGTGATDAATARTNLGLAIDINVQAYDTDLSAVSSLASNGFMVRTAEGLAAVRSLISGSTKVLISNGDGVSNNPSIDIVEANLTHDNIGGTLGVAKGGTGATDAATARTNLGLAIGTDVQAYDSNLSAIASLASGATGLISQTAAGTAVARTLSSLSPTKIIISNGDGVLGNPTIDISEANLTHDSIGGTLSANKGGTGLTSYTIGDLIYASGATTLSKLADVATGNVLRSGGVGVAPSWGKVALTTHVSGTLPVANGGTGATTALAARASLGLTIGTDVQAYDTDLSAVAGLATNGIISRTAAGTAAARTITAGSTKLTVTDGDGVLGNPTVDVSEANLTHDNIGGTLGVAKGGTGLSLLGAALQILRTNVLGNALEYTTLDTSIVPEDVAQTNKYFTLDRARAAISAIVGGPISYDNTTGEISITQSDAATDGYLSQGDWSTFNSKSNAFIVADEPEMLALSAKTGDIAVRTDLNRNFILVGADPTLLADWQDFLAPVDVQKGQADGLATLDTDSKIPSIQLPGLFNGGISSVNTPGDLPAGQEGDLALVRDDNGDLIFDDAKLYYYTVAGGWQ</sequence>
<organism evidence="2 3">
    <name type="scientific">Candidatus Nomurabacteria bacterium GW2011_GWB1_37_5</name>
    <dbReference type="NCBI Taxonomy" id="1618742"/>
    <lineage>
        <taxon>Bacteria</taxon>
        <taxon>Candidatus Nomuraibacteriota</taxon>
    </lineage>
</organism>
<dbReference type="AlphaFoldDB" id="A0A0G0GV27"/>
<keyword evidence="1" id="KW-0812">Transmembrane</keyword>
<feature type="transmembrane region" description="Helical" evidence="1">
    <location>
        <begin position="31"/>
        <end position="49"/>
    </location>
</feature>
<keyword evidence="1" id="KW-1133">Transmembrane helix</keyword>
<name>A0A0G0GV27_9BACT</name>
<feature type="non-terminal residue" evidence="2">
    <location>
        <position position="1"/>
    </location>
</feature>
<proteinExistence type="predicted"/>
<evidence type="ECO:0000256" key="1">
    <source>
        <dbReference type="SAM" id="Phobius"/>
    </source>
</evidence>